<evidence type="ECO:0000313" key="7">
    <source>
        <dbReference type="EMBL" id="KAF2727563.1"/>
    </source>
</evidence>
<evidence type="ECO:0000256" key="3">
    <source>
        <dbReference type="ARBA" id="ARBA00022827"/>
    </source>
</evidence>
<name>A0A9P4QHT8_9PLEO</name>
<keyword evidence="3" id="KW-0274">FAD</keyword>
<evidence type="ECO:0000256" key="1">
    <source>
        <dbReference type="ARBA" id="ARBA00007532"/>
    </source>
</evidence>
<evidence type="ECO:0000259" key="6">
    <source>
        <dbReference type="Pfam" id="PF07992"/>
    </source>
</evidence>
<dbReference type="Proteomes" id="UP000799444">
    <property type="component" value="Unassembled WGS sequence"/>
</dbReference>
<dbReference type="Pfam" id="PF02852">
    <property type="entry name" value="Pyr_redox_dim"/>
    <property type="match status" value="1"/>
</dbReference>
<dbReference type="GO" id="GO:0006103">
    <property type="term" value="P:2-oxoglutarate metabolic process"/>
    <property type="evidence" value="ECO:0007669"/>
    <property type="project" value="TreeGrafter"/>
</dbReference>
<keyword evidence="2" id="KW-0285">Flavoprotein</keyword>
<keyword evidence="4" id="KW-0520">NAD</keyword>
<evidence type="ECO:0000256" key="2">
    <source>
        <dbReference type="ARBA" id="ARBA00022630"/>
    </source>
</evidence>
<dbReference type="GO" id="GO:0004148">
    <property type="term" value="F:dihydrolipoyl dehydrogenase (NADH) activity"/>
    <property type="evidence" value="ECO:0007669"/>
    <property type="project" value="TreeGrafter"/>
</dbReference>
<evidence type="ECO:0000313" key="8">
    <source>
        <dbReference type="Proteomes" id="UP000799444"/>
    </source>
</evidence>
<dbReference type="PANTHER" id="PTHR22912">
    <property type="entry name" value="DISULFIDE OXIDOREDUCTASE"/>
    <property type="match status" value="1"/>
</dbReference>
<dbReference type="Gene3D" id="3.30.390.30">
    <property type="match status" value="1"/>
</dbReference>
<dbReference type="Gene3D" id="3.50.50.60">
    <property type="entry name" value="FAD/NAD(P)-binding domain"/>
    <property type="match status" value="2"/>
</dbReference>
<accession>A0A9P4QHT8</accession>
<proteinExistence type="inferred from homology"/>
<dbReference type="GO" id="GO:0050660">
    <property type="term" value="F:flavin adenine dinucleotide binding"/>
    <property type="evidence" value="ECO:0007669"/>
    <property type="project" value="TreeGrafter"/>
</dbReference>
<comment type="caution">
    <text evidence="7">The sequence shown here is derived from an EMBL/GenBank/DDBJ whole genome shotgun (WGS) entry which is preliminary data.</text>
</comment>
<dbReference type="InterPro" id="IPR036188">
    <property type="entry name" value="FAD/NAD-bd_sf"/>
</dbReference>
<sequence>MQPRNVNLHPPSYHPSSLVDAEFDVIFIGSGPVANYGAARLTRTGLTVLAVEAELYGGDCPFWACVPSKALLRPIEALAAANAVDGAREMCSKGVDVNSVFARRDRFVLNWKDDFIANLATGNGITVVRGWGRIEGTKRVSVQPHGEEDRYLFEARHAVVLATGSESYVPEIKGLEHLDNGSERWDPRHVTSSNYVPAHLIILGAGAVGTEAATTYAGLGGKVTLLSAGVEIMPGIERHAAELVRKGLIASGVDVRLSARATEIRRHGSGPSRVEVLLSTGETIRGSTVLVATGRRAKTVDLDLEKLSLSQHFAPGLPAPTNDSLCVETEDNEKWLYAIGDTNGRNMTTHSGVYHARIASNAILSHLANILSPSELEKLIFKNNITETRLKSEPIAIPKTIFTSPTVATVGHTLSSALDKGIKANQVSVDFSFPGAPFPGAWLWADGEYGHGWASWIIDVDEQILVGATYVGHQVEELLVPATFAISNKTPMRELVHVVPCFPTRGEVWRFLLEQAGY</sequence>
<dbReference type="PANTHER" id="PTHR22912:SF151">
    <property type="entry name" value="DIHYDROLIPOYL DEHYDROGENASE, MITOCHONDRIAL"/>
    <property type="match status" value="1"/>
</dbReference>
<dbReference type="SUPFAM" id="SSF51905">
    <property type="entry name" value="FAD/NAD(P)-binding domain"/>
    <property type="match status" value="1"/>
</dbReference>
<comment type="similarity">
    <text evidence="1">Belongs to the class-I pyridine nucleotide-disulfide oxidoreductase family.</text>
</comment>
<evidence type="ECO:0000256" key="4">
    <source>
        <dbReference type="ARBA" id="ARBA00023027"/>
    </source>
</evidence>
<dbReference type="Pfam" id="PF07992">
    <property type="entry name" value="Pyr_redox_2"/>
    <property type="match status" value="1"/>
</dbReference>
<dbReference type="SUPFAM" id="SSF55424">
    <property type="entry name" value="FAD/NAD-linked reductases, dimerisation (C-terminal) domain"/>
    <property type="match status" value="1"/>
</dbReference>
<dbReference type="InterPro" id="IPR004099">
    <property type="entry name" value="Pyr_nucl-diS_OxRdtase_dimer"/>
</dbReference>
<feature type="domain" description="Pyridine nucleotide-disulphide oxidoreductase dimerisation" evidence="5">
    <location>
        <begin position="397"/>
        <end position="509"/>
    </location>
</feature>
<reference evidence="7" key="1">
    <citation type="journal article" date="2020" name="Stud. Mycol.">
        <title>101 Dothideomycetes genomes: a test case for predicting lifestyles and emergence of pathogens.</title>
        <authorList>
            <person name="Haridas S."/>
            <person name="Albert R."/>
            <person name="Binder M."/>
            <person name="Bloem J."/>
            <person name="Labutti K."/>
            <person name="Salamov A."/>
            <person name="Andreopoulos B."/>
            <person name="Baker S."/>
            <person name="Barry K."/>
            <person name="Bills G."/>
            <person name="Bluhm B."/>
            <person name="Cannon C."/>
            <person name="Castanera R."/>
            <person name="Culley D."/>
            <person name="Daum C."/>
            <person name="Ezra D."/>
            <person name="Gonzalez J."/>
            <person name="Henrissat B."/>
            <person name="Kuo A."/>
            <person name="Liang C."/>
            <person name="Lipzen A."/>
            <person name="Lutzoni F."/>
            <person name="Magnuson J."/>
            <person name="Mondo S."/>
            <person name="Nolan M."/>
            <person name="Ohm R."/>
            <person name="Pangilinan J."/>
            <person name="Park H.-J."/>
            <person name="Ramirez L."/>
            <person name="Alfaro M."/>
            <person name="Sun H."/>
            <person name="Tritt A."/>
            <person name="Yoshinaga Y."/>
            <person name="Zwiers L.-H."/>
            <person name="Turgeon B."/>
            <person name="Goodwin S."/>
            <person name="Spatafora J."/>
            <person name="Crous P."/>
            <person name="Grigoriev I."/>
        </authorList>
    </citation>
    <scope>NUCLEOTIDE SEQUENCE</scope>
    <source>
        <strain evidence="7">CBS 125425</strain>
    </source>
</reference>
<feature type="domain" description="FAD/NAD(P)-binding" evidence="6">
    <location>
        <begin position="23"/>
        <end position="354"/>
    </location>
</feature>
<dbReference type="OrthoDB" id="361797at2759"/>
<organism evidence="7 8">
    <name type="scientific">Polyplosphaeria fusca</name>
    <dbReference type="NCBI Taxonomy" id="682080"/>
    <lineage>
        <taxon>Eukaryota</taxon>
        <taxon>Fungi</taxon>
        <taxon>Dikarya</taxon>
        <taxon>Ascomycota</taxon>
        <taxon>Pezizomycotina</taxon>
        <taxon>Dothideomycetes</taxon>
        <taxon>Pleosporomycetidae</taxon>
        <taxon>Pleosporales</taxon>
        <taxon>Tetraplosphaeriaceae</taxon>
        <taxon>Polyplosphaeria</taxon>
    </lineage>
</organism>
<dbReference type="PRINTS" id="PR00368">
    <property type="entry name" value="FADPNR"/>
</dbReference>
<dbReference type="EMBL" id="ML996325">
    <property type="protein sequence ID" value="KAF2727563.1"/>
    <property type="molecule type" value="Genomic_DNA"/>
</dbReference>
<dbReference type="AlphaFoldDB" id="A0A9P4QHT8"/>
<gene>
    <name evidence="7" type="ORF">EJ04DRAFT_594470</name>
</gene>
<dbReference type="PRINTS" id="PR00411">
    <property type="entry name" value="PNDRDTASEI"/>
</dbReference>
<dbReference type="InterPro" id="IPR023753">
    <property type="entry name" value="FAD/NAD-binding_dom"/>
</dbReference>
<protein>
    <submittedName>
        <fullName evidence="7">FAD/NAD(P)-binding domain-containing protein</fullName>
    </submittedName>
</protein>
<evidence type="ECO:0000259" key="5">
    <source>
        <dbReference type="Pfam" id="PF02852"/>
    </source>
</evidence>
<keyword evidence="8" id="KW-1185">Reference proteome</keyword>
<dbReference type="InterPro" id="IPR050151">
    <property type="entry name" value="Class-I_Pyr_Nuc-Dis_Oxidored"/>
</dbReference>
<dbReference type="InterPro" id="IPR016156">
    <property type="entry name" value="FAD/NAD-linked_Rdtase_dimer_sf"/>
</dbReference>